<dbReference type="AlphaFoldDB" id="A0A0D0CBA1"/>
<keyword evidence="3" id="KW-1185">Reference proteome</keyword>
<feature type="transmembrane region" description="Helical" evidence="1">
    <location>
        <begin position="17"/>
        <end position="35"/>
    </location>
</feature>
<accession>A0A0D0CBA1</accession>
<dbReference type="HOGENOM" id="CLU_185708_0_0_1"/>
<dbReference type="Proteomes" id="UP000054538">
    <property type="component" value="Unassembled WGS sequence"/>
</dbReference>
<name>A0A0D0CBA1_9AGAM</name>
<proteinExistence type="predicted"/>
<dbReference type="EMBL" id="KN826093">
    <property type="protein sequence ID" value="KIK80132.1"/>
    <property type="molecule type" value="Genomic_DNA"/>
</dbReference>
<protein>
    <submittedName>
        <fullName evidence="2">Uncharacterized protein</fullName>
    </submittedName>
</protein>
<dbReference type="OrthoDB" id="3341102at2759"/>
<reference evidence="3" key="2">
    <citation type="submission" date="2015-01" db="EMBL/GenBank/DDBJ databases">
        <title>Evolutionary Origins and Diversification of the Mycorrhizal Mutualists.</title>
        <authorList>
            <consortium name="DOE Joint Genome Institute"/>
            <consortium name="Mycorrhizal Genomics Consortium"/>
            <person name="Kohler A."/>
            <person name="Kuo A."/>
            <person name="Nagy L.G."/>
            <person name="Floudas D."/>
            <person name="Copeland A."/>
            <person name="Barry K.W."/>
            <person name="Cichocki N."/>
            <person name="Veneault-Fourrey C."/>
            <person name="LaButti K."/>
            <person name="Lindquist E.A."/>
            <person name="Lipzen A."/>
            <person name="Lundell T."/>
            <person name="Morin E."/>
            <person name="Murat C."/>
            <person name="Riley R."/>
            <person name="Ohm R."/>
            <person name="Sun H."/>
            <person name="Tunlid A."/>
            <person name="Henrissat B."/>
            <person name="Grigoriev I.V."/>
            <person name="Hibbett D.S."/>
            <person name="Martin F."/>
        </authorList>
    </citation>
    <scope>NUCLEOTIDE SEQUENCE [LARGE SCALE GENOMIC DNA]</scope>
    <source>
        <strain evidence="3">Ve08.2h10</strain>
    </source>
</reference>
<dbReference type="InParanoid" id="A0A0D0CBA1"/>
<evidence type="ECO:0000313" key="2">
    <source>
        <dbReference type="EMBL" id="KIK80132.1"/>
    </source>
</evidence>
<reference evidence="2 3" key="1">
    <citation type="submission" date="2014-04" db="EMBL/GenBank/DDBJ databases">
        <authorList>
            <consortium name="DOE Joint Genome Institute"/>
            <person name="Kuo A."/>
            <person name="Kohler A."/>
            <person name="Jargeat P."/>
            <person name="Nagy L.G."/>
            <person name="Floudas D."/>
            <person name="Copeland A."/>
            <person name="Barry K.W."/>
            <person name="Cichocki N."/>
            <person name="Veneault-Fourrey C."/>
            <person name="LaButti K."/>
            <person name="Lindquist E.A."/>
            <person name="Lipzen A."/>
            <person name="Lundell T."/>
            <person name="Morin E."/>
            <person name="Murat C."/>
            <person name="Sun H."/>
            <person name="Tunlid A."/>
            <person name="Henrissat B."/>
            <person name="Grigoriev I.V."/>
            <person name="Hibbett D.S."/>
            <person name="Martin F."/>
            <person name="Nordberg H.P."/>
            <person name="Cantor M.N."/>
            <person name="Hua S.X."/>
        </authorList>
    </citation>
    <scope>NUCLEOTIDE SEQUENCE [LARGE SCALE GENOMIC DNA]</scope>
    <source>
        <strain evidence="2 3">Ve08.2h10</strain>
    </source>
</reference>
<gene>
    <name evidence="2" type="ORF">PAXRUDRAFT_159484</name>
</gene>
<sequence length="59" mass="6516">PTVENVIMDHLTALWKGPVPLTLIMIRGIIIAMLMDMAPEVFNVKASDGLAFRCLDSFV</sequence>
<evidence type="ECO:0000313" key="3">
    <source>
        <dbReference type="Proteomes" id="UP000054538"/>
    </source>
</evidence>
<keyword evidence="1" id="KW-0472">Membrane</keyword>
<keyword evidence="1" id="KW-0812">Transmembrane</keyword>
<evidence type="ECO:0000256" key="1">
    <source>
        <dbReference type="SAM" id="Phobius"/>
    </source>
</evidence>
<keyword evidence="1" id="KW-1133">Transmembrane helix</keyword>
<feature type="non-terminal residue" evidence="2">
    <location>
        <position position="1"/>
    </location>
</feature>
<organism evidence="2 3">
    <name type="scientific">Paxillus rubicundulus Ve08.2h10</name>
    <dbReference type="NCBI Taxonomy" id="930991"/>
    <lineage>
        <taxon>Eukaryota</taxon>
        <taxon>Fungi</taxon>
        <taxon>Dikarya</taxon>
        <taxon>Basidiomycota</taxon>
        <taxon>Agaricomycotina</taxon>
        <taxon>Agaricomycetes</taxon>
        <taxon>Agaricomycetidae</taxon>
        <taxon>Boletales</taxon>
        <taxon>Paxilineae</taxon>
        <taxon>Paxillaceae</taxon>
        <taxon>Paxillus</taxon>
    </lineage>
</organism>